<accession>A0A2N9XXQ2</accession>
<sequence length="121" mass="14055">MIWSYDFSNHSFNIHDAIHEAMYHILCDEDFRILVAYKKADFTDNNAKKLFKESCYVFKAFKLATERLIQFGDTVYLLPWKSDKIVNTLFTLLLREKLSVDINAGIITIADTSIEQVKAVL</sequence>
<organism evidence="1 2">
    <name type="scientific">Snodgrassella alvi</name>
    <dbReference type="NCBI Taxonomy" id="1196083"/>
    <lineage>
        <taxon>Bacteria</taxon>
        <taxon>Pseudomonadati</taxon>
        <taxon>Pseudomonadota</taxon>
        <taxon>Betaproteobacteria</taxon>
        <taxon>Neisseriales</taxon>
        <taxon>Neisseriaceae</taxon>
        <taxon>Snodgrassella</taxon>
    </lineage>
</organism>
<protein>
    <submittedName>
        <fullName evidence="1">Uncharacterized protein</fullName>
    </submittedName>
</protein>
<dbReference type="AlphaFoldDB" id="A0A2N9XXQ2"/>
<proteinExistence type="predicted"/>
<dbReference type="Proteomes" id="UP000229434">
    <property type="component" value="Unassembled WGS sequence"/>
</dbReference>
<dbReference type="RefSeq" id="WP_100137588.1">
    <property type="nucleotide sequence ID" value="NZ_MEIS01000109.1"/>
</dbReference>
<evidence type="ECO:0000313" key="2">
    <source>
        <dbReference type="Proteomes" id="UP000229434"/>
    </source>
</evidence>
<gene>
    <name evidence="1" type="ORF">BHC49_07500</name>
</gene>
<name>A0A2N9XXQ2_9NEIS</name>
<comment type="caution">
    <text evidence="1">The sequence shown here is derived from an EMBL/GenBank/DDBJ whole genome shotgun (WGS) entry which is preliminary data.</text>
</comment>
<evidence type="ECO:0000313" key="1">
    <source>
        <dbReference type="EMBL" id="PIT54847.1"/>
    </source>
</evidence>
<dbReference type="EMBL" id="MEIS01000109">
    <property type="protein sequence ID" value="PIT54847.1"/>
    <property type="molecule type" value="Genomic_DNA"/>
</dbReference>
<reference evidence="1 2" key="1">
    <citation type="journal article" date="2017" name="MBio">
        <title>Type VI secretion-mediated competition in the bee gut microbiome.</title>
        <authorList>
            <person name="Steele M.I."/>
            <person name="Kwong W.K."/>
            <person name="Powell J.E."/>
            <person name="Whiteley M."/>
            <person name="Moran N.A."/>
        </authorList>
    </citation>
    <scope>NUCLEOTIDE SEQUENCE [LARGE SCALE GENOMIC DNA]</scope>
    <source>
        <strain evidence="1 2">Nev3CBA3</strain>
    </source>
</reference>